<dbReference type="AlphaFoldDB" id="A0A2I2F9L1"/>
<accession>A0A2I2F9L1</accession>
<evidence type="ECO:0000313" key="2">
    <source>
        <dbReference type="EMBL" id="PLB37320.1"/>
    </source>
</evidence>
<proteinExistence type="predicted"/>
<evidence type="ECO:0000313" key="3">
    <source>
        <dbReference type="Proteomes" id="UP000234585"/>
    </source>
</evidence>
<feature type="transmembrane region" description="Helical" evidence="1">
    <location>
        <begin position="6"/>
        <end position="29"/>
    </location>
</feature>
<reference evidence="2 3" key="1">
    <citation type="submission" date="2017-12" db="EMBL/GenBank/DDBJ databases">
        <authorList>
            <consortium name="DOE Joint Genome Institute"/>
            <person name="Haridas S."/>
            <person name="Kjaerbolling I."/>
            <person name="Vesth T.C."/>
            <person name="Frisvad J.C."/>
            <person name="Nybo J.L."/>
            <person name="Theobald S."/>
            <person name="Kuo A."/>
            <person name="Bowyer P."/>
            <person name="Matsuda Y."/>
            <person name="Mondo S."/>
            <person name="Lyhne E.K."/>
            <person name="Kogle M.E."/>
            <person name="Clum A."/>
            <person name="Lipzen A."/>
            <person name="Salamov A."/>
            <person name="Ngan C.Y."/>
            <person name="Daum C."/>
            <person name="Chiniquy J."/>
            <person name="Barry K."/>
            <person name="LaButti K."/>
            <person name="Simmons B.A."/>
            <person name="Magnuson J.K."/>
            <person name="Mortensen U.H."/>
            <person name="Larsen T.O."/>
            <person name="Grigoriev I.V."/>
            <person name="Baker S.E."/>
            <person name="Andersen M.R."/>
            <person name="Nordberg H.P."/>
            <person name="Cantor M.N."/>
            <person name="Hua S.X."/>
        </authorList>
    </citation>
    <scope>NUCLEOTIDE SEQUENCE [LARGE SCALE GENOMIC DNA]</scope>
    <source>
        <strain evidence="2 3">CBS 102.13</strain>
    </source>
</reference>
<dbReference type="GeneID" id="36520133"/>
<name>A0A2I2F9L1_ASPCN</name>
<protein>
    <submittedName>
        <fullName evidence="2">Uncharacterized protein</fullName>
    </submittedName>
</protein>
<gene>
    <name evidence="2" type="ORF">BDW47DRAFT_107292</name>
</gene>
<organism evidence="2 3">
    <name type="scientific">Aspergillus candidus</name>
    <dbReference type="NCBI Taxonomy" id="41067"/>
    <lineage>
        <taxon>Eukaryota</taxon>
        <taxon>Fungi</taxon>
        <taxon>Dikarya</taxon>
        <taxon>Ascomycota</taxon>
        <taxon>Pezizomycotina</taxon>
        <taxon>Eurotiomycetes</taxon>
        <taxon>Eurotiomycetidae</taxon>
        <taxon>Eurotiales</taxon>
        <taxon>Aspergillaceae</taxon>
        <taxon>Aspergillus</taxon>
        <taxon>Aspergillus subgen. Circumdati</taxon>
    </lineage>
</organism>
<sequence length="77" mass="8985">MATHRHAFISFFFPFSGLNFLFFIFLYALNPRHFRRLRGESDPQGYYDSGCLMEHSLNRSPPALSSWSISLAVQRVQ</sequence>
<keyword evidence="3" id="KW-1185">Reference proteome</keyword>
<evidence type="ECO:0000256" key="1">
    <source>
        <dbReference type="SAM" id="Phobius"/>
    </source>
</evidence>
<keyword evidence="1" id="KW-1133">Transmembrane helix</keyword>
<keyword evidence="1" id="KW-0812">Transmembrane</keyword>
<dbReference type="RefSeq" id="XP_024671332.1">
    <property type="nucleotide sequence ID" value="XM_024812973.1"/>
</dbReference>
<keyword evidence="1" id="KW-0472">Membrane</keyword>
<dbReference type="Proteomes" id="UP000234585">
    <property type="component" value="Unassembled WGS sequence"/>
</dbReference>
<dbReference type="EMBL" id="KZ559144">
    <property type="protein sequence ID" value="PLB37320.1"/>
    <property type="molecule type" value="Genomic_DNA"/>
</dbReference>